<gene>
    <name evidence="2" type="ORF">ACFPCV_33215</name>
</gene>
<keyword evidence="3" id="KW-1185">Reference proteome</keyword>
<dbReference type="Pfam" id="PF09995">
    <property type="entry name" value="MPAB_Lcp_cat"/>
    <property type="match status" value="1"/>
</dbReference>
<organism evidence="2 3">
    <name type="scientific">Actinophytocola glycyrrhizae</name>
    <dbReference type="NCBI Taxonomy" id="2044873"/>
    <lineage>
        <taxon>Bacteria</taxon>
        <taxon>Bacillati</taxon>
        <taxon>Actinomycetota</taxon>
        <taxon>Actinomycetes</taxon>
        <taxon>Pseudonocardiales</taxon>
        <taxon>Pseudonocardiaceae</taxon>
    </lineage>
</organism>
<dbReference type="PANTHER" id="PTHR36151">
    <property type="entry name" value="BLR2777 PROTEIN"/>
    <property type="match status" value="1"/>
</dbReference>
<dbReference type="EMBL" id="JBHSIS010000022">
    <property type="protein sequence ID" value="MFC4858383.1"/>
    <property type="molecule type" value="Genomic_DNA"/>
</dbReference>
<dbReference type="PANTHER" id="PTHR36151:SF3">
    <property type="entry name" value="ER-BOUND OXYGENASE MPAB_MPAB'_RUBBER OXYGENASE CATALYTIC DOMAIN-CONTAINING PROTEIN"/>
    <property type="match status" value="1"/>
</dbReference>
<proteinExistence type="predicted"/>
<protein>
    <submittedName>
        <fullName evidence="2">Oxygenase MpaB family protein</fullName>
        <ecNumber evidence="2">1.-.-.-</ecNumber>
    </submittedName>
</protein>
<dbReference type="Proteomes" id="UP001595859">
    <property type="component" value="Unassembled WGS sequence"/>
</dbReference>
<accession>A0ABV9S9H8</accession>
<dbReference type="GO" id="GO:0016491">
    <property type="term" value="F:oxidoreductase activity"/>
    <property type="evidence" value="ECO:0007669"/>
    <property type="project" value="UniProtKB-KW"/>
</dbReference>
<reference evidence="3" key="1">
    <citation type="journal article" date="2019" name="Int. J. Syst. Evol. Microbiol.">
        <title>The Global Catalogue of Microorganisms (GCM) 10K type strain sequencing project: providing services to taxonomists for standard genome sequencing and annotation.</title>
        <authorList>
            <consortium name="The Broad Institute Genomics Platform"/>
            <consortium name="The Broad Institute Genome Sequencing Center for Infectious Disease"/>
            <person name="Wu L."/>
            <person name="Ma J."/>
        </authorList>
    </citation>
    <scope>NUCLEOTIDE SEQUENCE [LARGE SCALE GENOMIC DNA]</scope>
    <source>
        <strain evidence="3">ZS-22-S1</strain>
    </source>
</reference>
<name>A0ABV9S9H8_9PSEU</name>
<evidence type="ECO:0000313" key="2">
    <source>
        <dbReference type="EMBL" id="MFC4858383.1"/>
    </source>
</evidence>
<dbReference type="InterPro" id="IPR018713">
    <property type="entry name" value="MPAB/Lcp_cat_dom"/>
</dbReference>
<comment type="caution">
    <text evidence="2">The sequence shown here is derived from an EMBL/GenBank/DDBJ whole genome shotgun (WGS) entry which is preliminary data.</text>
</comment>
<sequence>MSAQPDDAGLFGPDSVSWQLHAEPAMWLAGIRSLYLQALHPRAVAGIVQNSDFRGDPLGRLVRTANFVGATTYCPRDEVERQAAKVRAVHRSLRGTHDGRTFRIDEPELLLWVHCAEVSSFLTVVRRAGFPLTAAHADRYLDEQRRSAALVGLDPGEVPGSVAAMRDYLRAMRPVLRRTDDTDAIYDFLHRPPVGGRLALGLPAYETLVGHLAYSLLPGWAVTVYGRRAYPHTISTAMMRTLSETLRALQKTVRTVVREPRLGPLVPHPVLAARRLGDWAFPSARKLPAAA</sequence>
<dbReference type="EC" id="1.-.-.-" evidence="2"/>
<evidence type="ECO:0000313" key="3">
    <source>
        <dbReference type="Proteomes" id="UP001595859"/>
    </source>
</evidence>
<dbReference type="RefSeq" id="WP_378060855.1">
    <property type="nucleotide sequence ID" value="NZ_JBHSIS010000022.1"/>
</dbReference>
<keyword evidence="2" id="KW-0560">Oxidoreductase</keyword>
<feature type="domain" description="ER-bound oxygenase mpaB/mpaB'/Rubber oxygenase catalytic" evidence="1">
    <location>
        <begin position="18"/>
        <end position="232"/>
    </location>
</feature>
<evidence type="ECO:0000259" key="1">
    <source>
        <dbReference type="Pfam" id="PF09995"/>
    </source>
</evidence>